<dbReference type="WBParaSite" id="JU765_v2.g17702.t1">
    <property type="protein sequence ID" value="JU765_v2.g17702.t1"/>
    <property type="gene ID" value="JU765_v2.g17702"/>
</dbReference>
<reference evidence="2" key="1">
    <citation type="submission" date="2022-11" db="UniProtKB">
        <authorList>
            <consortium name="WormBaseParasite"/>
        </authorList>
    </citation>
    <scope>IDENTIFICATION</scope>
</reference>
<evidence type="ECO:0000313" key="1">
    <source>
        <dbReference type="Proteomes" id="UP000887576"/>
    </source>
</evidence>
<accession>A0AC34QMC1</accession>
<evidence type="ECO:0000313" key="2">
    <source>
        <dbReference type="WBParaSite" id="JU765_v2.g17702.t1"/>
    </source>
</evidence>
<organism evidence="1 2">
    <name type="scientific">Panagrolaimus sp. JU765</name>
    <dbReference type="NCBI Taxonomy" id="591449"/>
    <lineage>
        <taxon>Eukaryota</taxon>
        <taxon>Metazoa</taxon>
        <taxon>Ecdysozoa</taxon>
        <taxon>Nematoda</taxon>
        <taxon>Chromadorea</taxon>
        <taxon>Rhabditida</taxon>
        <taxon>Tylenchina</taxon>
        <taxon>Panagrolaimomorpha</taxon>
        <taxon>Panagrolaimoidea</taxon>
        <taxon>Panagrolaimidae</taxon>
        <taxon>Panagrolaimus</taxon>
    </lineage>
</organism>
<proteinExistence type="predicted"/>
<protein>
    <submittedName>
        <fullName evidence="2">Protein UBASH3A-like protein</fullName>
    </submittedName>
</protein>
<sequence>MESSQISPPTNLLVPLSSAVRGEKPGGRRIYLMRNAESCDRLGQAWRFGSFRDHGIYRQIDLNQPVKIVNRHPDAFKNDCPITQVGSLSAQLIGRGMAMKYCGIHTVYCSPALRCIQTAFSLLETAKTKIPPRICIEPGLMDPLMFYWQDQMPSFMKTSELINAGYAIDQDYEPLYSISQMSERLYQEKTVSDVRERISKVVSIFLARSKEKPDGGVLVVTHAPIIDIVMRSILDKKEYPKTIADLNRMGLFYPFCSVTTLEADPKTTEWNLMMDALPKLSYMHMSTTVEVPIFDLE</sequence>
<name>A0AC34QMC1_9BILA</name>
<dbReference type="Proteomes" id="UP000887576">
    <property type="component" value="Unplaced"/>
</dbReference>